<protein>
    <submittedName>
        <fullName evidence="3">PAS domain S-box-containing protein</fullName>
    </submittedName>
</protein>
<dbReference type="InterPro" id="IPR050706">
    <property type="entry name" value="Cyclic-di-GMP_PDE-like"/>
</dbReference>
<dbReference type="Gene3D" id="3.20.20.450">
    <property type="entry name" value="EAL domain"/>
    <property type="match status" value="1"/>
</dbReference>
<comment type="caution">
    <text evidence="3">The sequence shown here is derived from an EMBL/GenBank/DDBJ whole genome shotgun (WGS) entry which is preliminary data.</text>
</comment>
<accession>A0A318JIH1</accession>
<dbReference type="Pfam" id="PF08448">
    <property type="entry name" value="PAS_4"/>
    <property type="match status" value="1"/>
</dbReference>
<evidence type="ECO:0000259" key="1">
    <source>
        <dbReference type="PROSITE" id="PS50113"/>
    </source>
</evidence>
<dbReference type="PROSITE" id="PS50113">
    <property type="entry name" value="PAC"/>
    <property type="match status" value="1"/>
</dbReference>
<dbReference type="InterPro" id="IPR035919">
    <property type="entry name" value="EAL_sf"/>
</dbReference>
<dbReference type="PANTHER" id="PTHR33121:SF71">
    <property type="entry name" value="OXYGEN SENSOR PROTEIN DOSP"/>
    <property type="match status" value="1"/>
</dbReference>
<dbReference type="Proteomes" id="UP000248395">
    <property type="component" value="Unassembled WGS sequence"/>
</dbReference>
<dbReference type="InterPro" id="IPR035965">
    <property type="entry name" value="PAS-like_dom_sf"/>
</dbReference>
<evidence type="ECO:0000259" key="2">
    <source>
        <dbReference type="PROSITE" id="PS50883"/>
    </source>
</evidence>
<proteinExistence type="predicted"/>
<dbReference type="SUPFAM" id="SSF55785">
    <property type="entry name" value="PYP-like sensor domain (PAS domain)"/>
    <property type="match status" value="2"/>
</dbReference>
<dbReference type="NCBIfam" id="TIGR00229">
    <property type="entry name" value="sensory_box"/>
    <property type="match status" value="1"/>
</dbReference>
<feature type="domain" description="EAL" evidence="2">
    <location>
        <begin position="3"/>
        <end position="253"/>
    </location>
</feature>
<dbReference type="Pfam" id="PF00563">
    <property type="entry name" value="EAL"/>
    <property type="match status" value="1"/>
</dbReference>
<keyword evidence="4" id="KW-1185">Reference proteome</keyword>
<dbReference type="AlphaFoldDB" id="A0A318JIH1"/>
<sequence>MTDNVSEAALQHGLAAGEFWPAFQPQLNLVNGHVCGFEVLARWDSPQYGRVSPAIFIPLAERSGMLHALLLQLMGEACRVAASWPGQFSLAFNLAPSQFLLPTLVSDLLVTVGSSGFPLSRVVIEITESELFHDNASVQQVLDDLKLHGMALSLDDFGTGYSSLTRLNSLPFDELKIDASFVAALSSDMQSLRIVTAVLGLGQSLGLTVVAEGVESTEQAAVLRKLGCDAGQGFLWSPAVPAAQALQLLQQWGVAPTQTTLDLSPFQRLHQLEALYQDSPVGLCFIDCQMRIVSANQLLARYLGVELDYILRKPASQIFGHEMTPNLMAVLVRVMAGEICETTEYRHQPSGTTFLIAHQRIVDAQQLPLGVSLVLVDITSRVEAEKQLRQSETHFRTVLELGPNVTWRANCDGLVDYMGEFVDCPADSSYQERHACWLARMDPDDRVRVRETWLKHLPSKKPFLVEFRILWPDGSWRWMRSRAFPSLSAQGEVLAWYGIISDVTTEHELVLRVEALEQQLRQHQSSASC</sequence>
<dbReference type="InterPro" id="IPR013656">
    <property type="entry name" value="PAS_4"/>
</dbReference>
<dbReference type="PROSITE" id="PS50883">
    <property type="entry name" value="EAL"/>
    <property type="match status" value="1"/>
</dbReference>
<evidence type="ECO:0000313" key="3">
    <source>
        <dbReference type="EMBL" id="PXX48751.1"/>
    </source>
</evidence>
<dbReference type="PANTHER" id="PTHR33121">
    <property type="entry name" value="CYCLIC DI-GMP PHOSPHODIESTERASE PDEF"/>
    <property type="match status" value="1"/>
</dbReference>
<gene>
    <name evidence="3" type="ORF">DFR38_106128</name>
</gene>
<dbReference type="CDD" id="cd01948">
    <property type="entry name" value="EAL"/>
    <property type="match status" value="1"/>
</dbReference>
<dbReference type="InterPro" id="IPR001610">
    <property type="entry name" value="PAC"/>
</dbReference>
<dbReference type="InterPro" id="IPR000014">
    <property type="entry name" value="PAS"/>
</dbReference>
<dbReference type="Pfam" id="PF08447">
    <property type="entry name" value="PAS_3"/>
    <property type="match status" value="1"/>
</dbReference>
<dbReference type="SUPFAM" id="SSF141868">
    <property type="entry name" value="EAL domain-like"/>
    <property type="match status" value="1"/>
</dbReference>
<reference evidence="3 4" key="1">
    <citation type="submission" date="2018-05" db="EMBL/GenBank/DDBJ databases">
        <title>Genomic Encyclopedia of Type Strains, Phase IV (KMG-IV): sequencing the most valuable type-strain genomes for metagenomic binning, comparative biology and taxonomic classification.</title>
        <authorList>
            <person name="Goeker M."/>
        </authorList>
    </citation>
    <scope>NUCLEOTIDE SEQUENCE [LARGE SCALE GENOMIC DNA]</scope>
    <source>
        <strain evidence="3 4">DSM 25134</strain>
    </source>
</reference>
<name>A0A318JIH1_9NEIS</name>
<evidence type="ECO:0000313" key="4">
    <source>
        <dbReference type="Proteomes" id="UP000248395"/>
    </source>
</evidence>
<dbReference type="InterPro" id="IPR013655">
    <property type="entry name" value="PAS_fold_3"/>
</dbReference>
<dbReference type="InterPro" id="IPR001633">
    <property type="entry name" value="EAL_dom"/>
</dbReference>
<dbReference type="InterPro" id="IPR000700">
    <property type="entry name" value="PAS-assoc_C"/>
</dbReference>
<dbReference type="EMBL" id="QJKC01000006">
    <property type="protein sequence ID" value="PXX48751.1"/>
    <property type="molecule type" value="Genomic_DNA"/>
</dbReference>
<feature type="domain" description="PAC" evidence="1">
    <location>
        <begin position="463"/>
        <end position="515"/>
    </location>
</feature>
<dbReference type="Gene3D" id="3.30.450.20">
    <property type="entry name" value="PAS domain"/>
    <property type="match status" value="2"/>
</dbReference>
<organism evidence="3 4">
    <name type="scientific">Aquitalea magnusonii</name>
    <dbReference type="NCBI Taxonomy" id="332411"/>
    <lineage>
        <taxon>Bacteria</taxon>
        <taxon>Pseudomonadati</taxon>
        <taxon>Pseudomonadota</taxon>
        <taxon>Betaproteobacteria</taxon>
        <taxon>Neisseriales</taxon>
        <taxon>Chromobacteriaceae</taxon>
        <taxon>Aquitalea</taxon>
    </lineage>
</organism>
<dbReference type="RefSeq" id="WP_204377562.1">
    <property type="nucleotide sequence ID" value="NZ_LNQU01000174.1"/>
</dbReference>
<dbReference type="GO" id="GO:0071111">
    <property type="term" value="F:cyclic-guanylate-specific phosphodiesterase activity"/>
    <property type="evidence" value="ECO:0007669"/>
    <property type="project" value="InterPro"/>
</dbReference>
<dbReference type="SMART" id="SM00052">
    <property type="entry name" value="EAL"/>
    <property type="match status" value="1"/>
</dbReference>
<dbReference type="SMART" id="SM00091">
    <property type="entry name" value="PAS"/>
    <property type="match status" value="1"/>
</dbReference>
<dbReference type="CDD" id="cd00130">
    <property type="entry name" value="PAS"/>
    <property type="match status" value="2"/>
</dbReference>
<dbReference type="SMART" id="SM00086">
    <property type="entry name" value="PAC"/>
    <property type="match status" value="1"/>
</dbReference>